<proteinExistence type="predicted"/>
<dbReference type="SUPFAM" id="SSF53448">
    <property type="entry name" value="Nucleotide-diphospho-sugar transferases"/>
    <property type="match status" value="1"/>
</dbReference>
<dbReference type="InterPro" id="IPR003329">
    <property type="entry name" value="Cytidylyl_trans"/>
</dbReference>
<evidence type="ECO:0008006" key="3">
    <source>
        <dbReference type="Google" id="ProtNLM"/>
    </source>
</evidence>
<dbReference type="AlphaFoldDB" id="A0A1E2VBX1"/>
<dbReference type="Gene3D" id="3.90.550.10">
    <property type="entry name" value="Spore Coat Polysaccharide Biosynthesis Protein SpsA, Chain A"/>
    <property type="match status" value="1"/>
</dbReference>
<dbReference type="Pfam" id="PF02348">
    <property type="entry name" value="CTP_transf_3"/>
    <property type="match status" value="1"/>
</dbReference>
<gene>
    <name evidence="1" type="ORF">BFW38_12145</name>
</gene>
<evidence type="ECO:0000313" key="2">
    <source>
        <dbReference type="Proteomes" id="UP000094291"/>
    </source>
</evidence>
<evidence type="ECO:0000313" key="1">
    <source>
        <dbReference type="EMBL" id="ODC04165.1"/>
    </source>
</evidence>
<dbReference type="CDD" id="cd02513">
    <property type="entry name" value="CMP-NeuAc_Synthase"/>
    <property type="match status" value="1"/>
</dbReference>
<dbReference type="STRING" id="197479.BFW38_12145"/>
<dbReference type="Proteomes" id="UP000094291">
    <property type="component" value="Unassembled WGS sequence"/>
</dbReference>
<dbReference type="RefSeq" id="WP_068999057.1">
    <property type="nucleotide sequence ID" value="NZ_MDTQ01000001.1"/>
</dbReference>
<sequence>MSAFTHKNLAIIPARSGSKRLPKKNTKNLNGKPLIKWTIDLAKQVNEIDLTAITSDSSEILTMASQENCITIQRPDYLASDTASTFDTLLHTIEHLANTGIYPENILLLQPTSPLRSKEDIENSLSLLDEKEADSIISVCPSDHPPFWSNTLKSDLSMDSFLENDIPNQSKKYYRLNGAIYLTKTSLLIKNKGFFMPNSFAYIMPQERSIDIDTSLDFEFCDFMLKRRQN</sequence>
<organism evidence="1 2">
    <name type="scientific">Terasakiispira papahanaumokuakeensis</name>
    <dbReference type="NCBI Taxonomy" id="197479"/>
    <lineage>
        <taxon>Bacteria</taxon>
        <taxon>Pseudomonadati</taxon>
        <taxon>Pseudomonadota</taxon>
        <taxon>Gammaproteobacteria</taxon>
        <taxon>Oceanospirillales</taxon>
        <taxon>Terasakiispira</taxon>
    </lineage>
</organism>
<dbReference type="OrthoDB" id="9805604at2"/>
<dbReference type="GO" id="GO:0008781">
    <property type="term" value="F:N-acylneuraminate cytidylyltransferase activity"/>
    <property type="evidence" value="ECO:0007669"/>
    <property type="project" value="TreeGrafter"/>
</dbReference>
<name>A0A1E2VBX1_9GAMM</name>
<dbReference type="PANTHER" id="PTHR21485:SF6">
    <property type="entry name" value="N-ACYLNEURAMINATE CYTIDYLYLTRANSFERASE-RELATED"/>
    <property type="match status" value="1"/>
</dbReference>
<accession>A0A1E2VBX1</accession>
<dbReference type="EMBL" id="MDTQ01000001">
    <property type="protein sequence ID" value="ODC04165.1"/>
    <property type="molecule type" value="Genomic_DNA"/>
</dbReference>
<comment type="caution">
    <text evidence="1">The sequence shown here is derived from an EMBL/GenBank/DDBJ whole genome shotgun (WGS) entry which is preliminary data.</text>
</comment>
<dbReference type="InterPro" id="IPR050793">
    <property type="entry name" value="CMP-NeuNAc_synthase"/>
</dbReference>
<dbReference type="PANTHER" id="PTHR21485">
    <property type="entry name" value="HAD SUPERFAMILY MEMBERS CMAS AND KDSC"/>
    <property type="match status" value="1"/>
</dbReference>
<keyword evidence="2" id="KW-1185">Reference proteome</keyword>
<reference evidence="1 2" key="1">
    <citation type="submission" date="2016-08" db="EMBL/GenBank/DDBJ databases">
        <authorList>
            <person name="Seilhamer J.J."/>
        </authorList>
    </citation>
    <scope>NUCLEOTIDE SEQUENCE [LARGE SCALE GENOMIC DNA]</scope>
    <source>
        <strain evidence="1 2">PH27A</strain>
    </source>
</reference>
<protein>
    <recommendedName>
        <fullName evidence="3">CMP-N-acetlyneuraminic acid synthetase</fullName>
    </recommendedName>
</protein>
<dbReference type="InterPro" id="IPR029044">
    <property type="entry name" value="Nucleotide-diphossugar_trans"/>
</dbReference>